<evidence type="ECO:0000313" key="3">
    <source>
        <dbReference type="Proteomes" id="UP000261284"/>
    </source>
</evidence>
<organism evidence="2 3">
    <name type="scientific">Deminuibacter soli</name>
    <dbReference type="NCBI Taxonomy" id="2291815"/>
    <lineage>
        <taxon>Bacteria</taxon>
        <taxon>Pseudomonadati</taxon>
        <taxon>Bacteroidota</taxon>
        <taxon>Chitinophagia</taxon>
        <taxon>Chitinophagales</taxon>
        <taxon>Chitinophagaceae</taxon>
        <taxon>Deminuibacter</taxon>
    </lineage>
</organism>
<keyword evidence="3" id="KW-1185">Reference proteome</keyword>
<evidence type="ECO:0000259" key="1">
    <source>
        <dbReference type="PROSITE" id="PS51502"/>
    </source>
</evidence>
<dbReference type="Gene3D" id="3.30.70.100">
    <property type="match status" value="1"/>
</dbReference>
<feature type="domain" description="Stress-response A/B barrel" evidence="1">
    <location>
        <begin position="7"/>
        <end position="98"/>
    </location>
</feature>
<comment type="caution">
    <text evidence="2">The sequence shown here is derived from an EMBL/GenBank/DDBJ whole genome shotgun (WGS) entry which is preliminary data.</text>
</comment>
<proteinExistence type="predicted"/>
<dbReference type="RefSeq" id="WP_116847031.1">
    <property type="nucleotide sequence ID" value="NZ_QTJU01000002.1"/>
</dbReference>
<dbReference type="AlphaFoldDB" id="A0A3E1NM91"/>
<dbReference type="InterPro" id="IPR011008">
    <property type="entry name" value="Dimeric_a/b-barrel"/>
</dbReference>
<reference evidence="2 3" key="1">
    <citation type="submission" date="2018-08" db="EMBL/GenBank/DDBJ databases">
        <title>Chitinophagaceae sp. K23C18032701, a novel bacterium isolated from forest soil.</title>
        <authorList>
            <person name="Wang C."/>
        </authorList>
    </citation>
    <scope>NUCLEOTIDE SEQUENCE [LARGE SCALE GENOMIC DNA]</scope>
    <source>
        <strain evidence="2 3">K23C18032701</strain>
    </source>
</reference>
<dbReference type="PROSITE" id="PS51502">
    <property type="entry name" value="S_R_A_B_BARREL"/>
    <property type="match status" value="1"/>
</dbReference>
<name>A0A3E1NM91_9BACT</name>
<dbReference type="SUPFAM" id="SSF54909">
    <property type="entry name" value="Dimeric alpha+beta barrel"/>
    <property type="match status" value="1"/>
</dbReference>
<gene>
    <name evidence="2" type="ORF">DXN05_09800</name>
</gene>
<accession>A0A3E1NM91</accession>
<dbReference type="Pfam" id="PF07876">
    <property type="entry name" value="Dabb"/>
    <property type="match status" value="1"/>
</dbReference>
<dbReference type="OrthoDB" id="9808130at2"/>
<evidence type="ECO:0000313" key="2">
    <source>
        <dbReference type="EMBL" id="RFM29046.1"/>
    </source>
</evidence>
<dbReference type="InterPro" id="IPR013097">
    <property type="entry name" value="Dabb"/>
</dbReference>
<dbReference type="Proteomes" id="UP000261284">
    <property type="component" value="Unassembled WGS sequence"/>
</dbReference>
<dbReference type="SMART" id="SM00886">
    <property type="entry name" value="Dabb"/>
    <property type="match status" value="1"/>
</dbReference>
<protein>
    <submittedName>
        <fullName evidence="2">Dabb family protein</fullName>
    </submittedName>
</protein>
<sequence>MANSNFIRHTVVFTLKHPQGSAAEQDFLTAAKILAAIPRVEKFEQLKQVSPKNQYQFGFSMEFADQAAYDHYNNHPDHVAFVQQRWVNEVAEFMEIDYVPVEA</sequence>
<dbReference type="EMBL" id="QTJU01000002">
    <property type="protein sequence ID" value="RFM29046.1"/>
    <property type="molecule type" value="Genomic_DNA"/>
</dbReference>